<protein>
    <submittedName>
        <fullName evidence="2">Uncharacterized protein</fullName>
    </submittedName>
</protein>
<keyword evidence="3" id="KW-1185">Reference proteome</keyword>
<name>A0ABR3XGQ7_9PEZI</name>
<comment type="caution">
    <text evidence="2">The sequence shown here is derived from an EMBL/GenBank/DDBJ whole genome shotgun (WGS) entry which is preliminary data.</text>
</comment>
<evidence type="ECO:0000313" key="2">
    <source>
        <dbReference type="EMBL" id="KAL1874829.1"/>
    </source>
</evidence>
<dbReference type="EMBL" id="JAWRVE010000021">
    <property type="protein sequence ID" value="KAL1874829.1"/>
    <property type="molecule type" value="Genomic_DNA"/>
</dbReference>
<organism evidence="2 3">
    <name type="scientific">Diaporthe australafricana</name>
    <dbReference type="NCBI Taxonomy" id="127596"/>
    <lineage>
        <taxon>Eukaryota</taxon>
        <taxon>Fungi</taxon>
        <taxon>Dikarya</taxon>
        <taxon>Ascomycota</taxon>
        <taxon>Pezizomycotina</taxon>
        <taxon>Sordariomycetes</taxon>
        <taxon>Sordariomycetidae</taxon>
        <taxon>Diaporthales</taxon>
        <taxon>Diaporthaceae</taxon>
        <taxon>Diaporthe</taxon>
    </lineage>
</organism>
<evidence type="ECO:0000313" key="3">
    <source>
        <dbReference type="Proteomes" id="UP001583177"/>
    </source>
</evidence>
<evidence type="ECO:0000256" key="1">
    <source>
        <dbReference type="SAM" id="MobiDB-lite"/>
    </source>
</evidence>
<accession>A0ABR3XGQ7</accession>
<sequence length="63" mass="7569">MAPAAPVVNPIFRKNVPKPKYWEYWHELRRTFEPGYAQKSKQNQQKRYMKQQIYKNGGTTDQP</sequence>
<proteinExistence type="predicted"/>
<dbReference type="Proteomes" id="UP001583177">
    <property type="component" value="Unassembled WGS sequence"/>
</dbReference>
<feature type="region of interest" description="Disordered" evidence="1">
    <location>
        <begin position="35"/>
        <end position="63"/>
    </location>
</feature>
<gene>
    <name evidence="2" type="ORF">Daus18300_003370</name>
</gene>
<reference evidence="2 3" key="1">
    <citation type="journal article" date="2024" name="IMA Fungus">
        <title>IMA Genome - F19 : A genome assembly and annotation guide to empower mycologists, including annotated draft genome sequences of Ceratocystis pirilliformis, Diaporthe australafricana, Fusarium ophioides, Paecilomyces lecythidis, and Sporothrix stenoceras.</title>
        <authorList>
            <person name="Aylward J."/>
            <person name="Wilson A.M."/>
            <person name="Visagie C.M."/>
            <person name="Spraker J."/>
            <person name="Barnes I."/>
            <person name="Buitendag C."/>
            <person name="Ceriani C."/>
            <person name="Del Mar Angel L."/>
            <person name="du Plessis D."/>
            <person name="Fuchs T."/>
            <person name="Gasser K."/>
            <person name="Kramer D."/>
            <person name="Li W."/>
            <person name="Munsamy K."/>
            <person name="Piso A."/>
            <person name="Price J.L."/>
            <person name="Sonnekus B."/>
            <person name="Thomas C."/>
            <person name="van der Nest A."/>
            <person name="van Dijk A."/>
            <person name="van Heerden A."/>
            <person name="van Vuuren N."/>
            <person name="Yilmaz N."/>
            <person name="Duong T.A."/>
            <person name="van der Merwe N.A."/>
            <person name="Wingfield M.J."/>
            <person name="Wingfield B.D."/>
        </authorList>
    </citation>
    <scope>NUCLEOTIDE SEQUENCE [LARGE SCALE GENOMIC DNA]</scope>
    <source>
        <strain evidence="2 3">CMW 18300</strain>
    </source>
</reference>
<feature type="compositionally biased region" description="Polar residues" evidence="1">
    <location>
        <begin position="53"/>
        <end position="63"/>
    </location>
</feature>